<dbReference type="HOGENOM" id="CLU_713150_0_0_7"/>
<proteinExistence type="predicted"/>
<sequence length="387" mass="42751">MHSQQARLAGQYLFVNPVAPADKPPERHAARLGDQWYFSSGGRLFCIAATELARSEASLGPAREVPLPAGRVRGLISFKGCLGVALQAPDQGRTRLFCRRSADAQWRPGPEFVGEPSQFCRGPGDRAAFFAVNPDDKDQPEPRPIYYSTDGMNWVVFDYIHATEAQHVHSLGLLQDDLVLLVGDLHFRHLRIRAFDQGGQVIDDPLGRHRRYLGLAEHSLYHMLPGPDGRPLFALDGPTILLDAAGQVAFKDQSPMASGFQVAAHGCFAARPDALIFGVWRRSAQSPFPCLYVATPSRFYKYVNQSRPFAEGLAWTGYQFNDATPRNLGGVGDHCFWPCYGCESAYFALLDQAEAEQLLRNQGGRLTVVPGDQRRATFTLPALLPLD</sequence>
<dbReference type="AlphaFoldDB" id="E1QFR7"/>
<dbReference type="Proteomes" id="UP000009047">
    <property type="component" value="Chromosome"/>
</dbReference>
<dbReference type="STRING" id="644282.Deba_1035"/>
<organism evidence="1 2">
    <name type="scientific">Desulfarculus baarsii (strain ATCC 33931 / DSM 2075 / LMG 7858 / VKM B-1802 / 2st14)</name>
    <dbReference type="NCBI Taxonomy" id="644282"/>
    <lineage>
        <taxon>Bacteria</taxon>
        <taxon>Pseudomonadati</taxon>
        <taxon>Thermodesulfobacteriota</taxon>
        <taxon>Desulfarculia</taxon>
        <taxon>Desulfarculales</taxon>
        <taxon>Desulfarculaceae</taxon>
        <taxon>Desulfarculus</taxon>
    </lineage>
</organism>
<accession>E1QFR7</accession>
<reference evidence="1 2" key="1">
    <citation type="journal article" date="2010" name="Stand. Genomic Sci.">
        <title>Complete genome sequence of Desulfarculus baarsii type strain (2st14).</title>
        <authorList>
            <person name="Sun H."/>
            <person name="Spring S."/>
            <person name="Lapidus A."/>
            <person name="Davenport K."/>
            <person name="Del Rio T.G."/>
            <person name="Tice H."/>
            <person name="Nolan M."/>
            <person name="Copeland A."/>
            <person name="Cheng J.F."/>
            <person name="Lucas S."/>
            <person name="Tapia R."/>
            <person name="Goodwin L."/>
            <person name="Pitluck S."/>
            <person name="Ivanova N."/>
            <person name="Pagani I."/>
            <person name="Mavromatis K."/>
            <person name="Ovchinnikova G."/>
            <person name="Pati A."/>
            <person name="Chen A."/>
            <person name="Palaniappan K."/>
            <person name="Hauser L."/>
            <person name="Chang Y.J."/>
            <person name="Jeffries C.D."/>
            <person name="Detter J.C."/>
            <person name="Han C."/>
            <person name="Rohde M."/>
            <person name="Brambilla E."/>
            <person name="Goker M."/>
            <person name="Woyke T."/>
            <person name="Bristow J."/>
            <person name="Eisen J.A."/>
            <person name="Markowitz V."/>
            <person name="Hugenholtz P."/>
            <person name="Kyrpides N.C."/>
            <person name="Klenk H.P."/>
            <person name="Land M."/>
        </authorList>
    </citation>
    <scope>NUCLEOTIDE SEQUENCE [LARGE SCALE GENOMIC DNA]</scope>
    <source>
        <strain evidence="2">ATCC 33931 / DSM 2075 / LMG 7858 / VKM B-1802 / 2st14</strain>
    </source>
</reference>
<dbReference type="EMBL" id="CP002085">
    <property type="protein sequence ID" value="ADK84403.1"/>
    <property type="molecule type" value="Genomic_DNA"/>
</dbReference>
<keyword evidence="2" id="KW-1185">Reference proteome</keyword>
<evidence type="ECO:0000313" key="1">
    <source>
        <dbReference type="EMBL" id="ADK84403.1"/>
    </source>
</evidence>
<protein>
    <submittedName>
        <fullName evidence="1">Uncharacterized protein</fullName>
    </submittedName>
</protein>
<name>E1QFR7_DESB2</name>
<dbReference type="RefSeq" id="WP_013257857.1">
    <property type="nucleotide sequence ID" value="NC_014365.1"/>
</dbReference>
<gene>
    <name evidence="1" type="ordered locus">Deba_1035</name>
</gene>
<dbReference type="KEGG" id="dbr:Deba_1035"/>
<evidence type="ECO:0000313" key="2">
    <source>
        <dbReference type="Proteomes" id="UP000009047"/>
    </source>
</evidence>